<dbReference type="Gene3D" id="1.10.287.70">
    <property type="match status" value="1"/>
</dbReference>
<gene>
    <name evidence="2" type="ORF">PYW07_004725</name>
</gene>
<dbReference type="AlphaFoldDB" id="A0AAD8DYD5"/>
<dbReference type="Proteomes" id="UP001231518">
    <property type="component" value="Chromosome 16"/>
</dbReference>
<sequence length="85" mass="9401">MSSEVSLEGRERPGLVRRAAAGCARAAFSQIGLVILVVIYVLLGAVLFEYLESGPEVQKRSAIQRSREECLKELWAITVLLKVQK</sequence>
<organism evidence="2 3">
    <name type="scientific">Mythimna separata</name>
    <name type="common">Oriental armyworm</name>
    <name type="synonym">Pseudaletia separata</name>
    <dbReference type="NCBI Taxonomy" id="271217"/>
    <lineage>
        <taxon>Eukaryota</taxon>
        <taxon>Metazoa</taxon>
        <taxon>Ecdysozoa</taxon>
        <taxon>Arthropoda</taxon>
        <taxon>Hexapoda</taxon>
        <taxon>Insecta</taxon>
        <taxon>Pterygota</taxon>
        <taxon>Neoptera</taxon>
        <taxon>Endopterygota</taxon>
        <taxon>Lepidoptera</taxon>
        <taxon>Glossata</taxon>
        <taxon>Ditrysia</taxon>
        <taxon>Noctuoidea</taxon>
        <taxon>Noctuidae</taxon>
        <taxon>Noctuinae</taxon>
        <taxon>Hadenini</taxon>
        <taxon>Mythimna</taxon>
    </lineage>
</organism>
<name>A0AAD8DYD5_MYTSE</name>
<reference evidence="2" key="1">
    <citation type="submission" date="2023-03" db="EMBL/GenBank/DDBJ databases">
        <title>Chromosome-level genomes of two armyworms, Mythimna separata and Mythimna loreyi, provide insights into the biosynthesis and reception of sex pheromones.</title>
        <authorList>
            <person name="Zhao H."/>
        </authorList>
    </citation>
    <scope>NUCLEOTIDE SEQUENCE</scope>
    <source>
        <strain evidence="2">BeijingLab</strain>
        <tissue evidence="2">Pupa</tissue>
    </source>
</reference>
<keyword evidence="1" id="KW-0472">Membrane</keyword>
<evidence type="ECO:0000313" key="2">
    <source>
        <dbReference type="EMBL" id="KAJ8731561.1"/>
    </source>
</evidence>
<keyword evidence="1" id="KW-0812">Transmembrane</keyword>
<evidence type="ECO:0000313" key="3">
    <source>
        <dbReference type="Proteomes" id="UP001231518"/>
    </source>
</evidence>
<keyword evidence="3" id="KW-1185">Reference proteome</keyword>
<proteinExistence type="predicted"/>
<keyword evidence="1" id="KW-1133">Transmembrane helix</keyword>
<accession>A0AAD8DYD5</accession>
<evidence type="ECO:0000256" key="1">
    <source>
        <dbReference type="SAM" id="Phobius"/>
    </source>
</evidence>
<comment type="caution">
    <text evidence="2">The sequence shown here is derived from an EMBL/GenBank/DDBJ whole genome shotgun (WGS) entry which is preliminary data.</text>
</comment>
<protein>
    <submittedName>
        <fullName evidence="2">Uncharacterized protein</fullName>
    </submittedName>
</protein>
<feature type="transmembrane region" description="Helical" evidence="1">
    <location>
        <begin position="31"/>
        <end position="51"/>
    </location>
</feature>
<dbReference type="EMBL" id="JARGEI010000005">
    <property type="protein sequence ID" value="KAJ8731561.1"/>
    <property type="molecule type" value="Genomic_DNA"/>
</dbReference>